<keyword evidence="2" id="KW-1185">Reference proteome</keyword>
<protein>
    <submittedName>
        <fullName evidence="1">Uncharacterized protein</fullName>
    </submittedName>
</protein>
<reference evidence="1 2" key="1">
    <citation type="submission" date="2020-05" db="EMBL/GenBank/DDBJ databases">
        <title>Azospirillum oleiclasticum sp. nov, a nitrogen-fixing and heavy crude oil-emulsifying bacterium isolated from the crude oil of Yumen Oilfield.</title>
        <authorList>
            <person name="Wu D."/>
            <person name="Cai M."/>
            <person name="Zhang X."/>
        </authorList>
    </citation>
    <scope>NUCLEOTIDE SEQUENCE [LARGE SCALE GENOMIC DNA]</scope>
    <source>
        <strain evidence="1 2">ROY-1-1-2</strain>
    </source>
</reference>
<name>A0ABX2T4T2_9PROT</name>
<comment type="caution">
    <text evidence="1">The sequence shown here is derived from an EMBL/GenBank/DDBJ whole genome shotgun (WGS) entry which is preliminary data.</text>
</comment>
<evidence type="ECO:0000313" key="2">
    <source>
        <dbReference type="Proteomes" id="UP000584642"/>
    </source>
</evidence>
<proteinExistence type="predicted"/>
<gene>
    <name evidence="1" type="ORF">HND93_00240</name>
</gene>
<accession>A0ABX2T4T2</accession>
<dbReference type="EMBL" id="JABFDB010000001">
    <property type="protein sequence ID" value="NYZ18123.1"/>
    <property type="molecule type" value="Genomic_DNA"/>
</dbReference>
<organism evidence="1 2">
    <name type="scientific">Azospirillum oleiclasticum</name>
    <dbReference type="NCBI Taxonomy" id="2735135"/>
    <lineage>
        <taxon>Bacteria</taxon>
        <taxon>Pseudomonadati</taxon>
        <taxon>Pseudomonadota</taxon>
        <taxon>Alphaproteobacteria</taxon>
        <taxon>Rhodospirillales</taxon>
        <taxon>Azospirillaceae</taxon>
        <taxon>Azospirillum</taxon>
    </lineage>
</organism>
<evidence type="ECO:0000313" key="1">
    <source>
        <dbReference type="EMBL" id="NYZ18123.1"/>
    </source>
</evidence>
<dbReference type="Proteomes" id="UP000584642">
    <property type="component" value="Unassembled WGS sequence"/>
</dbReference>
<sequence>MGSWEGEVERTHGQLPAWYWNAGERRRRFIRWVEDEAEGLAMQLGRLLRSDTAPDAARPATELIDALSRDAAWARRMETQAFEEAA</sequence>